<dbReference type="AlphaFoldDB" id="A0A8J3QJJ1"/>
<dbReference type="InterPro" id="IPR029058">
    <property type="entry name" value="AB_hydrolase_fold"/>
</dbReference>
<sequence>MPSSTKRENTSLVATPRGEAQIDLYQPTGKARALIALGHGAGGGVDAPDLIAVKQAALAEKIAIALITQPYRVAGRRSPAPAPQLDEAWLAVLPHLPKLPLFVGGRSSGARVACRTAAAAKARGVIALAFPLHPPGKPTVTRADELLSGVPTLVVNGDRDPFGLPTPSQGIEVVVIPGARHDLRKDLDTVATAVVNWVRSIG</sequence>
<keyword evidence="2" id="KW-0378">Hydrolase</keyword>
<dbReference type="PANTHER" id="PTHR13136">
    <property type="entry name" value="TESTIS DEVELOPMENT PROTEIN PRTD"/>
    <property type="match status" value="1"/>
</dbReference>
<evidence type="ECO:0000313" key="3">
    <source>
        <dbReference type="Proteomes" id="UP000612899"/>
    </source>
</evidence>
<name>A0A8J3QJJ1_9ACTN</name>
<dbReference type="GO" id="GO:0016787">
    <property type="term" value="F:hydrolase activity"/>
    <property type="evidence" value="ECO:0007669"/>
    <property type="project" value="UniProtKB-KW"/>
</dbReference>
<evidence type="ECO:0000259" key="1">
    <source>
        <dbReference type="Pfam" id="PF20408"/>
    </source>
</evidence>
<dbReference type="Pfam" id="PF20408">
    <property type="entry name" value="Abhydrolase_11"/>
    <property type="match status" value="1"/>
</dbReference>
<dbReference type="InterPro" id="IPR046879">
    <property type="entry name" value="KANL3/Tex30_Abhydrolase"/>
</dbReference>
<accession>A0A8J3QJJ1</accession>
<proteinExistence type="predicted"/>
<organism evidence="2 3">
    <name type="scientific">Rhizocola hellebori</name>
    <dbReference type="NCBI Taxonomy" id="1392758"/>
    <lineage>
        <taxon>Bacteria</taxon>
        <taxon>Bacillati</taxon>
        <taxon>Actinomycetota</taxon>
        <taxon>Actinomycetes</taxon>
        <taxon>Micromonosporales</taxon>
        <taxon>Micromonosporaceae</taxon>
        <taxon>Rhizocola</taxon>
    </lineage>
</organism>
<dbReference type="Gene3D" id="3.40.50.1820">
    <property type="entry name" value="alpha/beta hydrolase"/>
    <property type="match status" value="1"/>
</dbReference>
<reference evidence="2" key="1">
    <citation type="submission" date="2021-01" db="EMBL/GenBank/DDBJ databases">
        <title>Whole genome shotgun sequence of Rhizocola hellebori NBRC 109834.</title>
        <authorList>
            <person name="Komaki H."/>
            <person name="Tamura T."/>
        </authorList>
    </citation>
    <scope>NUCLEOTIDE SEQUENCE</scope>
    <source>
        <strain evidence="2">NBRC 109834</strain>
    </source>
</reference>
<dbReference type="RefSeq" id="WP_203914956.1">
    <property type="nucleotide sequence ID" value="NZ_BONY01000124.1"/>
</dbReference>
<evidence type="ECO:0000313" key="2">
    <source>
        <dbReference type="EMBL" id="GIH11237.1"/>
    </source>
</evidence>
<dbReference type="EMBL" id="BONY01000124">
    <property type="protein sequence ID" value="GIH11237.1"/>
    <property type="molecule type" value="Genomic_DNA"/>
</dbReference>
<dbReference type="Proteomes" id="UP000612899">
    <property type="component" value="Unassembled WGS sequence"/>
</dbReference>
<dbReference type="SUPFAM" id="SSF53474">
    <property type="entry name" value="alpha/beta-Hydrolases"/>
    <property type="match status" value="1"/>
</dbReference>
<gene>
    <name evidence="2" type="ORF">Rhe02_93040</name>
</gene>
<dbReference type="PANTHER" id="PTHR13136:SF11">
    <property type="entry name" value="TESTIS-EXPRESSED PROTEIN 30"/>
    <property type="match status" value="1"/>
</dbReference>
<comment type="caution">
    <text evidence="2">The sequence shown here is derived from an EMBL/GenBank/DDBJ whole genome shotgun (WGS) entry which is preliminary data.</text>
</comment>
<feature type="domain" description="KANL3/Tex30 alpha/beta hydrolase-like" evidence="1">
    <location>
        <begin position="32"/>
        <end position="186"/>
    </location>
</feature>
<keyword evidence="3" id="KW-1185">Reference proteome</keyword>
<protein>
    <submittedName>
        <fullName evidence="2">Alpha/beta hydrolase</fullName>
    </submittedName>
</protein>
<dbReference type="InterPro" id="IPR026555">
    <property type="entry name" value="NSL3/Tex30"/>
</dbReference>